<dbReference type="Proteomes" id="UP000823046">
    <property type="component" value="Unassembled WGS sequence"/>
</dbReference>
<keyword evidence="3" id="KW-0687">Ribonucleoprotein</keyword>
<name>A0ABQ7J9C5_9APIC</name>
<dbReference type="InterPro" id="IPR002677">
    <property type="entry name" value="Ribosomal_bL32"/>
</dbReference>
<keyword evidence="5" id="KW-1185">Reference proteome</keyword>
<protein>
    <recommendedName>
        <fullName evidence="6">Secreted protein</fullName>
    </recommendedName>
</protein>
<gene>
    <name evidence="4" type="ORF">IE077_003004</name>
</gene>
<evidence type="ECO:0000256" key="3">
    <source>
        <dbReference type="ARBA" id="ARBA00023274"/>
    </source>
</evidence>
<proteinExistence type="inferred from homology"/>
<comment type="caution">
    <text evidence="4">The sequence shown here is derived from an EMBL/GenBank/DDBJ whole genome shotgun (WGS) entry which is preliminary data.</text>
</comment>
<comment type="similarity">
    <text evidence="1">Belongs to the bacterial ribosomal protein bL32 family.</text>
</comment>
<reference evidence="4 5" key="1">
    <citation type="journal article" date="2020" name="bioRxiv">
        <title>Metabolic contributions of an alphaproteobacterial endosymbiont in the apicomplexan Cardiosporidium cionae.</title>
        <authorList>
            <person name="Hunter E.S."/>
            <person name="Paight C.J."/>
            <person name="Lane C.E."/>
        </authorList>
    </citation>
    <scope>NUCLEOTIDE SEQUENCE [LARGE SCALE GENOMIC DNA]</scope>
    <source>
        <strain evidence="4">ESH_2018</strain>
    </source>
</reference>
<evidence type="ECO:0008006" key="6">
    <source>
        <dbReference type="Google" id="ProtNLM"/>
    </source>
</evidence>
<evidence type="ECO:0000313" key="4">
    <source>
        <dbReference type="EMBL" id="KAF8820601.1"/>
    </source>
</evidence>
<evidence type="ECO:0000256" key="2">
    <source>
        <dbReference type="ARBA" id="ARBA00022980"/>
    </source>
</evidence>
<accession>A0ABQ7J9C5</accession>
<evidence type="ECO:0000313" key="5">
    <source>
        <dbReference type="Proteomes" id="UP000823046"/>
    </source>
</evidence>
<dbReference type="Pfam" id="PF01783">
    <property type="entry name" value="Ribosomal_L32p"/>
    <property type="match status" value="1"/>
</dbReference>
<dbReference type="EMBL" id="JADAQX010000345">
    <property type="protein sequence ID" value="KAF8820601.1"/>
    <property type="molecule type" value="Genomic_DNA"/>
</dbReference>
<keyword evidence="2" id="KW-0689">Ribosomal protein</keyword>
<organism evidence="4 5">
    <name type="scientific">Cardiosporidium cionae</name>
    <dbReference type="NCBI Taxonomy" id="476202"/>
    <lineage>
        <taxon>Eukaryota</taxon>
        <taxon>Sar</taxon>
        <taxon>Alveolata</taxon>
        <taxon>Apicomplexa</taxon>
        <taxon>Aconoidasida</taxon>
        <taxon>Nephromycida</taxon>
        <taxon>Cardiosporidium</taxon>
    </lineage>
</organism>
<evidence type="ECO:0000256" key="1">
    <source>
        <dbReference type="ARBA" id="ARBA00008560"/>
    </source>
</evidence>
<sequence length="238" mass="26792">MTPPFNRHVSIFRVWLNITLGYFAFCWSCDQALSLLSLSASSDQARLTPLAAHFGRQWFRNEFTEKTQERQGIIPKFFVTLGSTSSVIISRRNPLDGAHVPHARAVQNCNGAISQNRGGCSRRAFLFTTRTPWLPFLNAPGECTSCDHTILCAVPKKKTSRAKTRSRRANWFRRQPNKHVKKSAIDLVEATKKAFGTLTAACTTRAGWLELPPTSRQTEGHPLLRETKYTMKEDAKGI</sequence>